<dbReference type="PANTHER" id="PTHR45527:SF10">
    <property type="entry name" value="PYOCHELIN SYNTHASE PCHF"/>
    <property type="match status" value="1"/>
</dbReference>
<sequence>MTAQQLLGHIEKQGVRLWEEGGAVRYTAPKGVMNKDLLRQISAVKTEILDLLRAEKKGGGAETVIHPSPQQAHDPFPLNDMQAAYLVGRDEAFEIGNIACHAYIELRKTDLNLDRLHEAWQATITRHAMLRAVMLPGNMQKVLENVPPYSIHVLDLREVSSEDQELRLQEIRSGMSHHIFAPDVWPLFELRVSLLPGGVGILHMGFDQLIADGYSLQLLFRDFHTYYEGRGDLLPELDLSFRDYVLSEQSLEQSAEYQKSKNYWETRIPLLPDAPQLPLAKNPAGITNPEFSHRRFCLPKPHWIKIKQKAAELGLSPTSVVLSVYADILAAWSAEQHFTLNMTIFNRLPLHPQIMEVIGEFTALNLLEVDNRARASFAERAKNTQARLWDDLDNRYFSGVKTIREMGKIRQAGASAQMPVVFTSTIGITPTDNGNEFGLSSFGEVLYYITQTPQVWLDNQVFEQDGMLVCNWDAIEELFPQGLLDDMFTAFESLLLRLAQSDAAWLDTERRLLPEPQVLERVTFNGTSSPLPDLLLHQLFEHSAGRFPNKAAVITSGLTVTYAELRHKALRLARELRGKGVEENTLVAVMLEKGWKQVAAVLGTAYAGAAYMPVDPALPELRRQELLLEGGVSLAICENSEAQAFAWPEGVTPLVPDAFDIFEGIAAPDMGGPGGLDQPDALSSPVPTSFNQSSGTLAYVIFTSGSTGTPKGVTIDHRGAVNTILDINERFGVTEADSILGLSSLSFDLSVYDIFGILGAGGTLVIPDADKTREPGHWLQLMERHAITCWNTVPALLQMLLGECKSIKGDLSALRLAMLSGDWIPLELPEDLRSVAPHTRMVSLGGATEASIWSVAYPVDQVKEEWKSIPYGYPLKNQKLYVFNSAMEPCPDFVPGDLYIGGTGLALGYWKDEARTSESFICHPVSGERLYHTGDMARHLPGGVLEFLGRKDHQVKIGGFRIELGEIETTLKMLDGVREAILTVDQDSTQGSRCLHAHIVPADDASKDVVAEAKDTVAQDGEIAWRSLLLNSRHAARALPEGVKDIQAFSDFWASLDELCLAYMCHTLREIGLFTKKETLTTQEIMTRGGVAPVHKKLLVRWLNVLSREGLLEKLDKNLYQSQFALPQAPLDALWKQVRSLAHSIGNRHQLLTYMERSCTHLTQLFRQEINPQQLLFPEGDWAVAEDVYQYNPMSQYYYSILSAAFASIVKDRDSGKPLRVLEVGAGVGSSTAVTLPLADPAHTSYVYTDISTFFLEKAKDKFSGYEFITYNLFDINSPPLRQGYEENSFDVIIANNVLHNAANMKQTMLWLNSLLDHNGCVLILEQTGANYPLLVTMEFLIDFSELEDERVEQDSPFLSEERWKETLIQSSFLKQTAFPVPGHPCGALGQHILMAQNTRNVRTLNEPALREYLKQRLPAYMLPGRFSMLERLPLTPTGKVDRKALGTGARAQVETPKAYVMPADPFEEKMAAIWSEVLSVEKISADANFFEVGGDSLLLTKLLARMREEFTDNAVQKELTLRNLFEQPTLAGMAATLRNMLAGNKEEDDEFHTATPLIPMKKEGDKEPFFIISDGRGRLFVYKHLRRHFACNRPLYGLQVHDINAYVSSGASIETLAANYIEAIRAVQPHGPYYLGGFCMGGIIAYEMARQLESAGQEVGHVALISSMKPPFLIDDDIFAFYMLCKELMIPLEETGLDISGEEFNSVASQLSDWDKTHLRQGDWKKQVQGSLSESFLSKYEQLAQMEEMDRIRLAYDLAIKAGNQYLTRMTLDDFAGIFTIYRTSVISVAQYRPEQYGGPVTVFAPLERDPVMSKSMDVVSLWSESGARNVTFTDVEGSHVTCLEEPHVRKLAGQLNRILS</sequence>
<dbReference type="Gene3D" id="3.30.559.30">
    <property type="entry name" value="Nonribosomal peptide synthetase, condensation domain"/>
    <property type="match status" value="1"/>
</dbReference>
<dbReference type="FunFam" id="3.30.559.10:FF:000023">
    <property type="entry name" value="Non-ribosomal peptide synthetase"/>
    <property type="match status" value="1"/>
</dbReference>
<dbReference type="InterPro" id="IPR006162">
    <property type="entry name" value="Ppantetheine_attach_site"/>
</dbReference>
<evidence type="ECO:0000256" key="1">
    <source>
        <dbReference type="ARBA" id="ARBA00001957"/>
    </source>
</evidence>
<name>A0A7W8C318_9BACT</name>
<dbReference type="Pfam" id="PF00501">
    <property type="entry name" value="AMP-binding"/>
    <property type="match status" value="1"/>
</dbReference>
<dbReference type="InterPro" id="IPR001031">
    <property type="entry name" value="Thioesterase"/>
</dbReference>
<dbReference type="Pfam" id="PF00668">
    <property type="entry name" value="Condensation"/>
    <property type="match status" value="1"/>
</dbReference>
<dbReference type="InterPro" id="IPR036736">
    <property type="entry name" value="ACP-like_sf"/>
</dbReference>
<proteinExistence type="predicted"/>
<dbReference type="InterPro" id="IPR010071">
    <property type="entry name" value="AA_adenyl_dom"/>
</dbReference>
<evidence type="ECO:0000256" key="3">
    <source>
        <dbReference type="ARBA" id="ARBA00022450"/>
    </source>
</evidence>
<dbReference type="InterPro" id="IPR029058">
    <property type="entry name" value="AB_hydrolase_fold"/>
</dbReference>
<comment type="catalytic activity">
    <reaction evidence="7">
        <text>holo-[peptidyl-carrier protein] + L-cysteine + ATP = L-cysteinyl-[peptidyl-carrier protein] + AMP + diphosphate</text>
        <dbReference type="Rhea" id="RHEA:61680"/>
        <dbReference type="Rhea" id="RHEA-COMP:11480"/>
        <dbReference type="Rhea" id="RHEA-COMP:15906"/>
        <dbReference type="ChEBI" id="CHEBI:30616"/>
        <dbReference type="ChEBI" id="CHEBI:33019"/>
        <dbReference type="ChEBI" id="CHEBI:35235"/>
        <dbReference type="ChEBI" id="CHEBI:64479"/>
        <dbReference type="ChEBI" id="CHEBI:144926"/>
        <dbReference type="ChEBI" id="CHEBI:456215"/>
        <dbReference type="EC" id="6.2.1.69"/>
    </reaction>
    <physiologicalReaction direction="left-to-right" evidence="7">
        <dbReference type="Rhea" id="RHEA:61681"/>
    </physiologicalReaction>
</comment>
<dbReference type="Gene3D" id="3.40.50.12780">
    <property type="entry name" value="N-terminal domain of ligase-like"/>
    <property type="match status" value="1"/>
</dbReference>
<dbReference type="EC" id="6.2.1.69" evidence="8"/>
<dbReference type="CDD" id="cd12114">
    <property type="entry name" value="A_NRPS_TlmIV_like"/>
    <property type="match status" value="1"/>
</dbReference>
<dbReference type="PROSITE" id="PS00455">
    <property type="entry name" value="AMP_BINDING"/>
    <property type="match status" value="1"/>
</dbReference>
<keyword evidence="12" id="KW-1185">Reference proteome</keyword>
<evidence type="ECO:0000256" key="7">
    <source>
        <dbReference type="ARBA" id="ARBA00052643"/>
    </source>
</evidence>
<accession>A0A7W8C318</accession>
<dbReference type="SUPFAM" id="SSF56801">
    <property type="entry name" value="Acetyl-CoA synthetase-like"/>
    <property type="match status" value="1"/>
</dbReference>
<dbReference type="InterPro" id="IPR023213">
    <property type="entry name" value="CAT-like_dom_sf"/>
</dbReference>
<organism evidence="11 12">
    <name type="scientific">Desulfovibrio intestinalis</name>
    <dbReference type="NCBI Taxonomy" id="58621"/>
    <lineage>
        <taxon>Bacteria</taxon>
        <taxon>Pseudomonadati</taxon>
        <taxon>Thermodesulfobacteriota</taxon>
        <taxon>Desulfovibrionia</taxon>
        <taxon>Desulfovibrionales</taxon>
        <taxon>Desulfovibrionaceae</taxon>
        <taxon>Desulfovibrio</taxon>
    </lineage>
</organism>
<dbReference type="CDD" id="cd19535">
    <property type="entry name" value="Cyc_NRPS"/>
    <property type="match status" value="1"/>
</dbReference>
<evidence type="ECO:0000313" key="11">
    <source>
        <dbReference type="EMBL" id="MBB5144668.1"/>
    </source>
</evidence>
<evidence type="ECO:0000256" key="9">
    <source>
        <dbReference type="ARBA" id="ARBA00079103"/>
    </source>
</evidence>
<reference evidence="11 12" key="1">
    <citation type="submission" date="2020-08" db="EMBL/GenBank/DDBJ databases">
        <title>Genomic Encyclopedia of Type Strains, Phase IV (KMG-IV): sequencing the most valuable type-strain genomes for metagenomic binning, comparative biology and taxonomic classification.</title>
        <authorList>
            <person name="Goeker M."/>
        </authorList>
    </citation>
    <scope>NUCLEOTIDE SEQUENCE [LARGE SCALE GENOMIC DNA]</scope>
    <source>
        <strain evidence="11 12">DSM 11275</strain>
    </source>
</reference>
<keyword evidence="6" id="KW-0677">Repeat</keyword>
<dbReference type="InterPro" id="IPR041464">
    <property type="entry name" value="TubC_N"/>
</dbReference>
<comment type="caution">
    <text evidence="11">The sequence shown here is derived from an EMBL/GenBank/DDBJ whole genome shotgun (WGS) entry which is preliminary data.</text>
</comment>
<dbReference type="GO" id="GO:0031177">
    <property type="term" value="F:phosphopantetheine binding"/>
    <property type="evidence" value="ECO:0007669"/>
    <property type="project" value="InterPro"/>
</dbReference>
<dbReference type="InterPro" id="IPR000873">
    <property type="entry name" value="AMP-dep_synth/lig_dom"/>
</dbReference>
<keyword evidence="3" id="KW-0596">Phosphopantetheine</keyword>
<dbReference type="GO" id="GO:0016874">
    <property type="term" value="F:ligase activity"/>
    <property type="evidence" value="ECO:0007669"/>
    <property type="project" value="UniProtKB-KW"/>
</dbReference>
<dbReference type="Pfam" id="PF08242">
    <property type="entry name" value="Methyltransf_12"/>
    <property type="match status" value="1"/>
</dbReference>
<dbReference type="InterPro" id="IPR020806">
    <property type="entry name" value="PKS_PP-bd"/>
</dbReference>
<dbReference type="InterPro" id="IPR045851">
    <property type="entry name" value="AMP-bd_C_sf"/>
</dbReference>
<dbReference type="Proteomes" id="UP000539075">
    <property type="component" value="Unassembled WGS sequence"/>
</dbReference>
<evidence type="ECO:0000256" key="8">
    <source>
        <dbReference type="ARBA" id="ARBA00066651"/>
    </source>
</evidence>
<dbReference type="FunFam" id="3.30.559.30:FF:000006">
    <property type="entry name" value="Yersiniabactin polyketide/non-ribosomal peptide synthetase"/>
    <property type="match status" value="1"/>
</dbReference>
<dbReference type="NCBIfam" id="TIGR01733">
    <property type="entry name" value="AA-adenyl-dom"/>
    <property type="match status" value="1"/>
</dbReference>
<dbReference type="InterPro" id="IPR029063">
    <property type="entry name" value="SAM-dependent_MTases_sf"/>
</dbReference>
<evidence type="ECO:0000256" key="6">
    <source>
        <dbReference type="ARBA" id="ARBA00022737"/>
    </source>
</evidence>
<dbReference type="FunFam" id="1.10.1200.10:FF:000016">
    <property type="entry name" value="Non-ribosomal peptide synthase"/>
    <property type="match status" value="1"/>
</dbReference>
<dbReference type="SMART" id="SM00823">
    <property type="entry name" value="PKS_PP"/>
    <property type="match status" value="1"/>
</dbReference>
<dbReference type="InterPro" id="IPR020845">
    <property type="entry name" value="AMP-binding_CS"/>
</dbReference>
<evidence type="ECO:0000256" key="5">
    <source>
        <dbReference type="ARBA" id="ARBA00022598"/>
    </source>
</evidence>
<dbReference type="Gene3D" id="3.30.300.30">
    <property type="match status" value="2"/>
</dbReference>
<dbReference type="InterPro" id="IPR044894">
    <property type="entry name" value="TubC_N_sf"/>
</dbReference>
<dbReference type="GO" id="GO:0005737">
    <property type="term" value="C:cytoplasm"/>
    <property type="evidence" value="ECO:0007669"/>
    <property type="project" value="TreeGrafter"/>
</dbReference>
<dbReference type="PROSITE" id="PS50075">
    <property type="entry name" value="CARRIER"/>
    <property type="match status" value="1"/>
</dbReference>
<evidence type="ECO:0000256" key="4">
    <source>
        <dbReference type="ARBA" id="ARBA00022553"/>
    </source>
</evidence>
<evidence type="ECO:0000313" key="12">
    <source>
        <dbReference type="Proteomes" id="UP000539075"/>
    </source>
</evidence>
<dbReference type="Pfam" id="PF00975">
    <property type="entry name" value="Thioesterase"/>
    <property type="match status" value="1"/>
</dbReference>
<keyword evidence="4" id="KW-0597">Phosphoprotein</keyword>
<dbReference type="SUPFAM" id="SSF53474">
    <property type="entry name" value="alpha/beta-Hydrolases"/>
    <property type="match status" value="1"/>
</dbReference>
<dbReference type="EMBL" id="JACHGO010000010">
    <property type="protein sequence ID" value="MBB5144668.1"/>
    <property type="molecule type" value="Genomic_DNA"/>
</dbReference>
<evidence type="ECO:0000259" key="10">
    <source>
        <dbReference type="PROSITE" id="PS50075"/>
    </source>
</evidence>
<dbReference type="Gene3D" id="1.10.1200.10">
    <property type="entry name" value="ACP-like"/>
    <property type="match status" value="1"/>
</dbReference>
<dbReference type="SUPFAM" id="SSF52777">
    <property type="entry name" value="CoA-dependent acyltransferases"/>
    <property type="match status" value="2"/>
</dbReference>
<dbReference type="InterPro" id="IPR001242">
    <property type="entry name" value="Condensation_dom"/>
</dbReference>
<dbReference type="Gene3D" id="3.40.50.150">
    <property type="entry name" value="Vaccinia Virus protein VP39"/>
    <property type="match status" value="1"/>
</dbReference>
<dbReference type="PANTHER" id="PTHR45527">
    <property type="entry name" value="NONRIBOSOMAL PEPTIDE SYNTHETASE"/>
    <property type="match status" value="1"/>
</dbReference>
<feature type="domain" description="Carrier" evidence="10">
    <location>
        <begin position="1462"/>
        <end position="1542"/>
    </location>
</feature>
<dbReference type="Pfam" id="PF18563">
    <property type="entry name" value="TubC_N"/>
    <property type="match status" value="1"/>
</dbReference>
<dbReference type="Gene3D" id="3.40.50.1820">
    <property type="entry name" value="alpha/beta hydrolase"/>
    <property type="match status" value="1"/>
</dbReference>
<dbReference type="PROSITE" id="PS00012">
    <property type="entry name" value="PHOSPHOPANTETHEINE"/>
    <property type="match status" value="1"/>
</dbReference>
<dbReference type="Pfam" id="PF00550">
    <property type="entry name" value="PP-binding"/>
    <property type="match status" value="1"/>
</dbReference>
<keyword evidence="5" id="KW-0436">Ligase</keyword>
<dbReference type="InterPro" id="IPR042099">
    <property type="entry name" value="ANL_N_sf"/>
</dbReference>
<dbReference type="SUPFAM" id="SSF47336">
    <property type="entry name" value="ACP-like"/>
    <property type="match status" value="1"/>
</dbReference>
<dbReference type="SUPFAM" id="SSF53335">
    <property type="entry name" value="S-adenosyl-L-methionine-dependent methyltransferases"/>
    <property type="match status" value="1"/>
</dbReference>
<protein>
    <recommendedName>
        <fullName evidence="9">L-cysteine--[L-cysteinyl-carrier protein] ligase</fullName>
        <ecNumber evidence="8">6.2.1.69</ecNumber>
    </recommendedName>
    <alternativeName>
        <fullName evidence="9">L-cysteine--[L-cysteinyl-carrier protein] ligase</fullName>
    </alternativeName>
</protein>
<comment type="pathway">
    <text evidence="2">Siderophore biosynthesis.</text>
</comment>
<gene>
    <name evidence="11" type="ORF">HNQ38_002786</name>
</gene>
<dbReference type="RefSeq" id="WP_183722143.1">
    <property type="nucleotide sequence ID" value="NZ_JACHGO010000010.1"/>
</dbReference>
<dbReference type="CDD" id="cd02440">
    <property type="entry name" value="AdoMet_MTases"/>
    <property type="match status" value="1"/>
</dbReference>
<dbReference type="Gene3D" id="3.30.559.10">
    <property type="entry name" value="Chloramphenicol acetyltransferase-like domain"/>
    <property type="match status" value="1"/>
</dbReference>
<evidence type="ECO:0000256" key="2">
    <source>
        <dbReference type="ARBA" id="ARBA00004924"/>
    </source>
</evidence>
<dbReference type="InterPro" id="IPR057737">
    <property type="entry name" value="Condensation_MtbB-like"/>
</dbReference>
<dbReference type="GO" id="GO:0009403">
    <property type="term" value="P:toxin biosynthetic process"/>
    <property type="evidence" value="ECO:0007669"/>
    <property type="project" value="UniProtKB-ARBA"/>
</dbReference>
<dbReference type="InterPro" id="IPR013217">
    <property type="entry name" value="Methyltransf_12"/>
</dbReference>
<dbReference type="InterPro" id="IPR009081">
    <property type="entry name" value="PP-bd_ACP"/>
</dbReference>
<comment type="cofactor">
    <cofactor evidence="1">
        <name>pantetheine 4'-phosphate</name>
        <dbReference type="ChEBI" id="CHEBI:47942"/>
    </cofactor>
</comment>
<dbReference type="Gene3D" id="1.10.10.1830">
    <property type="entry name" value="Non-ribosomal peptide synthase, adenylation domain"/>
    <property type="match status" value="1"/>
</dbReference>
<dbReference type="GO" id="GO:0072330">
    <property type="term" value="P:monocarboxylic acid biosynthetic process"/>
    <property type="evidence" value="ECO:0007669"/>
    <property type="project" value="UniProtKB-ARBA"/>
</dbReference>
<dbReference type="GO" id="GO:0043041">
    <property type="term" value="P:amino acid activation for nonribosomal peptide biosynthetic process"/>
    <property type="evidence" value="ECO:0007669"/>
    <property type="project" value="TreeGrafter"/>
</dbReference>